<comment type="caution">
    <text evidence="1">The sequence shown here is derived from an EMBL/GenBank/DDBJ whole genome shotgun (WGS) entry which is preliminary data.</text>
</comment>
<accession>A0ACB7P283</accession>
<gene>
    <name evidence="1" type="ORF">F5144DRAFT_584887</name>
</gene>
<evidence type="ECO:0000313" key="2">
    <source>
        <dbReference type="Proteomes" id="UP000724584"/>
    </source>
</evidence>
<name>A0ACB7P283_9PEZI</name>
<reference evidence="1 2" key="1">
    <citation type="journal article" date="2021" name="Nat. Commun.">
        <title>Genetic determinants of endophytism in the Arabidopsis root mycobiome.</title>
        <authorList>
            <person name="Mesny F."/>
            <person name="Miyauchi S."/>
            <person name="Thiergart T."/>
            <person name="Pickel B."/>
            <person name="Atanasova L."/>
            <person name="Karlsson M."/>
            <person name="Huettel B."/>
            <person name="Barry K.W."/>
            <person name="Haridas S."/>
            <person name="Chen C."/>
            <person name="Bauer D."/>
            <person name="Andreopoulos W."/>
            <person name="Pangilinan J."/>
            <person name="LaButti K."/>
            <person name="Riley R."/>
            <person name="Lipzen A."/>
            <person name="Clum A."/>
            <person name="Drula E."/>
            <person name="Henrissat B."/>
            <person name="Kohler A."/>
            <person name="Grigoriev I.V."/>
            <person name="Martin F.M."/>
            <person name="Hacquard S."/>
        </authorList>
    </citation>
    <scope>NUCLEOTIDE SEQUENCE [LARGE SCALE GENOMIC DNA]</scope>
    <source>
        <strain evidence="1 2">MPI-SDFR-AT-0079</strain>
    </source>
</reference>
<dbReference type="EMBL" id="JAGIZQ010000006">
    <property type="protein sequence ID" value="KAH6623968.1"/>
    <property type="molecule type" value="Genomic_DNA"/>
</dbReference>
<protein>
    <submittedName>
        <fullName evidence="1">Uncharacterized protein</fullName>
    </submittedName>
</protein>
<dbReference type="Proteomes" id="UP000724584">
    <property type="component" value="Unassembled WGS sequence"/>
</dbReference>
<evidence type="ECO:0000313" key="1">
    <source>
        <dbReference type="EMBL" id="KAH6623968.1"/>
    </source>
</evidence>
<organism evidence="1 2">
    <name type="scientific">Chaetomium tenue</name>
    <dbReference type="NCBI Taxonomy" id="1854479"/>
    <lineage>
        <taxon>Eukaryota</taxon>
        <taxon>Fungi</taxon>
        <taxon>Dikarya</taxon>
        <taxon>Ascomycota</taxon>
        <taxon>Pezizomycotina</taxon>
        <taxon>Sordariomycetes</taxon>
        <taxon>Sordariomycetidae</taxon>
        <taxon>Sordariales</taxon>
        <taxon>Chaetomiaceae</taxon>
        <taxon>Chaetomium</taxon>
    </lineage>
</organism>
<sequence length="78" mass="8557">MALTQYDKLNTSSSGATVLGVVILVNVSPALGVSNPQSRKLRPPLNECARQLRLPRKEGLYSSEQLECRKMSQGRAEN</sequence>
<keyword evidence="2" id="KW-1185">Reference proteome</keyword>
<proteinExistence type="predicted"/>